<dbReference type="InterPro" id="IPR000719">
    <property type="entry name" value="Prot_kinase_dom"/>
</dbReference>
<sequence>MDVNFGFCRDCKKRNTSLRWCQSCNSKRLEADFPNWTSGNKKIDEFLRETQLTARCWQEVFEWIPYSNIIEVELVGKGGYGTVYKAKWKGGCIIKWMRKEKTWKRWGTEFVALKSLYGDFNEFMHELKTLHRCTRFNPNGFECYGVTQDPITHNYMIVADFYGKGDLRQYFHYGSDKLDWSKKLDMLKQIASDLHNIHKANLVHRDLHSGNVLIDSITCIADLGLSRDENISQTFTEVSGVLPYVAPEVLHQQPYTKAADVYSFGMIMWEFTSYRLPFSERSHDIYLALDICKGLRPDPIEGTPPCYVKLMQQCWDSDPNKRPTAEYIAETLQSWFEGSDENIQNQFKTADEVDSMRERPSQVCEIHPSAVYTSRCLPTIPLGDFTF</sequence>
<dbReference type="GO" id="GO:0005524">
    <property type="term" value="F:ATP binding"/>
    <property type="evidence" value="ECO:0007669"/>
    <property type="project" value="UniProtKB-UniRule"/>
</dbReference>
<feature type="domain" description="Protein kinase" evidence="2">
    <location>
        <begin position="69"/>
        <end position="336"/>
    </location>
</feature>
<keyword evidence="1" id="KW-0067">ATP-binding</keyword>
<dbReference type="InterPro" id="IPR011009">
    <property type="entry name" value="Kinase-like_dom_sf"/>
</dbReference>
<accession>A0A9N9ATA7</accession>
<gene>
    <name evidence="3" type="ORF">ALEPTO_LOCUS5557</name>
</gene>
<reference evidence="3" key="1">
    <citation type="submission" date="2021-06" db="EMBL/GenBank/DDBJ databases">
        <authorList>
            <person name="Kallberg Y."/>
            <person name="Tangrot J."/>
            <person name="Rosling A."/>
        </authorList>
    </citation>
    <scope>NUCLEOTIDE SEQUENCE</scope>
    <source>
        <strain evidence="3">FL130A</strain>
    </source>
</reference>
<dbReference type="GO" id="GO:0007165">
    <property type="term" value="P:signal transduction"/>
    <property type="evidence" value="ECO:0007669"/>
    <property type="project" value="TreeGrafter"/>
</dbReference>
<evidence type="ECO:0000256" key="1">
    <source>
        <dbReference type="PROSITE-ProRule" id="PRU10141"/>
    </source>
</evidence>
<dbReference type="PANTHER" id="PTHR23257">
    <property type="entry name" value="SERINE-THREONINE PROTEIN KINASE"/>
    <property type="match status" value="1"/>
</dbReference>
<feature type="binding site" evidence="1">
    <location>
        <position position="95"/>
    </location>
    <ligand>
        <name>ATP</name>
        <dbReference type="ChEBI" id="CHEBI:30616"/>
    </ligand>
</feature>
<evidence type="ECO:0000259" key="2">
    <source>
        <dbReference type="PROSITE" id="PS50011"/>
    </source>
</evidence>
<organism evidence="3 4">
    <name type="scientific">Ambispora leptoticha</name>
    <dbReference type="NCBI Taxonomy" id="144679"/>
    <lineage>
        <taxon>Eukaryota</taxon>
        <taxon>Fungi</taxon>
        <taxon>Fungi incertae sedis</taxon>
        <taxon>Mucoromycota</taxon>
        <taxon>Glomeromycotina</taxon>
        <taxon>Glomeromycetes</taxon>
        <taxon>Archaeosporales</taxon>
        <taxon>Ambisporaceae</taxon>
        <taxon>Ambispora</taxon>
    </lineage>
</organism>
<dbReference type="Gene3D" id="1.10.510.10">
    <property type="entry name" value="Transferase(Phosphotransferase) domain 1"/>
    <property type="match status" value="1"/>
</dbReference>
<dbReference type="PROSITE" id="PS50011">
    <property type="entry name" value="PROTEIN_KINASE_DOM"/>
    <property type="match status" value="1"/>
</dbReference>
<dbReference type="InterPro" id="IPR017441">
    <property type="entry name" value="Protein_kinase_ATP_BS"/>
</dbReference>
<comment type="caution">
    <text evidence="3">The sequence shown here is derived from an EMBL/GenBank/DDBJ whole genome shotgun (WGS) entry which is preliminary data.</text>
</comment>
<dbReference type="OrthoDB" id="2418574at2759"/>
<dbReference type="PRINTS" id="PR00109">
    <property type="entry name" value="TYRKINASE"/>
</dbReference>
<dbReference type="AlphaFoldDB" id="A0A9N9ATA7"/>
<proteinExistence type="predicted"/>
<dbReference type="Proteomes" id="UP000789508">
    <property type="component" value="Unassembled WGS sequence"/>
</dbReference>
<dbReference type="PANTHER" id="PTHR23257:SF963">
    <property type="entry name" value="AT08303P"/>
    <property type="match status" value="1"/>
</dbReference>
<name>A0A9N9ATA7_9GLOM</name>
<keyword evidence="4" id="KW-1185">Reference proteome</keyword>
<evidence type="ECO:0000313" key="4">
    <source>
        <dbReference type="Proteomes" id="UP000789508"/>
    </source>
</evidence>
<dbReference type="GO" id="GO:0005737">
    <property type="term" value="C:cytoplasm"/>
    <property type="evidence" value="ECO:0007669"/>
    <property type="project" value="TreeGrafter"/>
</dbReference>
<dbReference type="PROSITE" id="PS00107">
    <property type="entry name" value="PROTEIN_KINASE_ATP"/>
    <property type="match status" value="1"/>
</dbReference>
<dbReference type="EMBL" id="CAJVPS010001594">
    <property type="protein sequence ID" value="CAG8544156.1"/>
    <property type="molecule type" value="Genomic_DNA"/>
</dbReference>
<dbReference type="InterPro" id="IPR050167">
    <property type="entry name" value="Ser_Thr_protein_kinase"/>
</dbReference>
<dbReference type="Pfam" id="PF07714">
    <property type="entry name" value="PK_Tyr_Ser-Thr"/>
    <property type="match status" value="1"/>
</dbReference>
<keyword evidence="1" id="KW-0547">Nucleotide-binding</keyword>
<evidence type="ECO:0000313" key="3">
    <source>
        <dbReference type="EMBL" id="CAG8544156.1"/>
    </source>
</evidence>
<protein>
    <submittedName>
        <fullName evidence="3">9900_t:CDS:1</fullName>
    </submittedName>
</protein>
<dbReference type="GO" id="GO:0004672">
    <property type="term" value="F:protein kinase activity"/>
    <property type="evidence" value="ECO:0007669"/>
    <property type="project" value="InterPro"/>
</dbReference>
<dbReference type="InterPro" id="IPR001245">
    <property type="entry name" value="Ser-Thr/Tyr_kinase_cat_dom"/>
</dbReference>
<dbReference type="SUPFAM" id="SSF56112">
    <property type="entry name" value="Protein kinase-like (PK-like)"/>
    <property type="match status" value="1"/>
</dbReference>